<dbReference type="Proteomes" id="UP000006052">
    <property type="component" value="Chromosome"/>
</dbReference>
<organism evidence="1 2">
    <name type="scientific">Alistipes finegoldii (strain DSM 17242 / JCM 16770 / CCUG 46020 / CIP 107999 / KCTC 15236 / AHN 2437)</name>
    <dbReference type="NCBI Taxonomy" id="679935"/>
    <lineage>
        <taxon>Bacteria</taxon>
        <taxon>Pseudomonadati</taxon>
        <taxon>Bacteroidota</taxon>
        <taxon>Bacteroidia</taxon>
        <taxon>Bacteroidales</taxon>
        <taxon>Rikenellaceae</taxon>
        <taxon>Alistipes</taxon>
    </lineage>
</organism>
<accession>I3YNC0</accession>
<dbReference type="AlphaFoldDB" id="I3YNC0"/>
<gene>
    <name evidence="1" type="ordered locus">Alfi_2204</name>
</gene>
<evidence type="ECO:0000313" key="1">
    <source>
        <dbReference type="EMBL" id="AFL78488.1"/>
    </source>
</evidence>
<dbReference type="PATRIC" id="fig|679935.3.peg.2120"/>
<dbReference type="STRING" id="679935.Alfi_2204"/>
<dbReference type="HOGENOM" id="CLU_174569_0_0_10"/>
<dbReference type="KEGG" id="afd:Alfi_2204"/>
<proteinExistence type="predicted"/>
<protein>
    <submittedName>
        <fullName evidence="1">Uncharacterized protein</fullName>
    </submittedName>
</protein>
<evidence type="ECO:0000313" key="2">
    <source>
        <dbReference type="Proteomes" id="UP000006052"/>
    </source>
</evidence>
<sequence length="99" mass="11723">MNKKFKHYDIELRKNSKEFIAMESLLSELNSYGFHTDNFLAALSVEHHTTQQTFFRLIQSIILYMAEPDNVCIDDRNRASYEMCRKIADTVRECHLPHI</sequence>
<dbReference type="eggNOG" id="ENOG5032E1I">
    <property type="taxonomic scope" value="Bacteria"/>
</dbReference>
<reference evidence="2" key="1">
    <citation type="journal article" date="2013" name="Stand. Genomic Sci.">
        <title>Complete genome sequence of the bile-resistant pigment-producing anaerobe Alistipes finegoldii type strain (AHN2437(T)).</title>
        <authorList>
            <person name="Mavromatis K."/>
            <person name="Stackebrandt E."/>
            <person name="Munk C."/>
            <person name="Lapidus A."/>
            <person name="Nolan M."/>
            <person name="Lucas S."/>
            <person name="Hammon N."/>
            <person name="Deshpande S."/>
            <person name="Cheng J.F."/>
            <person name="Tapia R."/>
            <person name="Goodwin L.A."/>
            <person name="Pitluck S."/>
            <person name="Liolios K."/>
            <person name="Pagani I."/>
            <person name="Ivanova N."/>
            <person name="Mikhailova N."/>
            <person name="Huntemann M."/>
            <person name="Pati A."/>
            <person name="Chen A."/>
            <person name="Palaniappan K."/>
            <person name="Land M."/>
            <person name="Hauser L."/>
            <person name="Rohde M."/>
            <person name="Gronow S."/>
            <person name="Goker M."/>
            <person name="Detter J.C."/>
            <person name="Bristow J."/>
            <person name="Eisen J.A."/>
            <person name="Markowitz V."/>
            <person name="Hugenholtz P."/>
            <person name="Kyrpides N.C."/>
            <person name="Klenk H.P."/>
            <person name="Woyke T."/>
        </authorList>
    </citation>
    <scope>NUCLEOTIDE SEQUENCE</scope>
    <source>
        <strain evidence="2">DSM 17242 / JCM 16770 / AHN 2437 / CCUG 46020 / CIP 107999</strain>
    </source>
</reference>
<dbReference type="EMBL" id="CP003274">
    <property type="protein sequence ID" value="AFL78488.1"/>
    <property type="molecule type" value="Genomic_DNA"/>
</dbReference>
<dbReference type="RefSeq" id="WP_014775834.1">
    <property type="nucleotide sequence ID" value="NC_018011.1"/>
</dbReference>
<dbReference type="GeneID" id="79838265"/>
<name>I3YNC0_ALIFI</name>